<dbReference type="InterPro" id="IPR002549">
    <property type="entry name" value="AI-2E-like"/>
</dbReference>
<evidence type="ECO:0000313" key="7">
    <source>
        <dbReference type="EMBL" id="OGI43590.1"/>
    </source>
</evidence>
<comment type="similarity">
    <text evidence="2">Belongs to the autoinducer-2 exporter (AI-2E) (TC 2.A.86) family.</text>
</comment>
<evidence type="ECO:0000256" key="2">
    <source>
        <dbReference type="ARBA" id="ARBA00009773"/>
    </source>
</evidence>
<feature type="transmembrane region" description="Helical" evidence="6">
    <location>
        <begin position="30"/>
        <end position="50"/>
    </location>
</feature>
<reference evidence="7 8" key="1">
    <citation type="journal article" date="2016" name="Nat. Commun.">
        <title>Thousands of microbial genomes shed light on interconnected biogeochemical processes in an aquifer system.</title>
        <authorList>
            <person name="Anantharaman K."/>
            <person name="Brown C.T."/>
            <person name="Hug L.A."/>
            <person name="Sharon I."/>
            <person name="Castelle C.J."/>
            <person name="Probst A.J."/>
            <person name="Thomas B.C."/>
            <person name="Singh A."/>
            <person name="Wilkins M.J."/>
            <person name="Karaoz U."/>
            <person name="Brodie E.L."/>
            <person name="Williams K.H."/>
            <person name="Hubbard S.S."/>
            <person name="Banfield J.F."/>
        </authorList>
    </citation>
    <scope>NUCLEOTIDE SEQUENCE [LARGE SCALE GENOMIC DNA]</scope>
</reference>
<keyword evidence="5 6" id="KW-0472">Membrane</keyword>
<evidence type="ECO:0000256" key="6">
    <source>
        <dbReference type="SAM" id="Phobius"/>
    </source>
</evidence>
<comment type="subcellular location">
    <subcellularLocation>
        <location evidence="1">Membrane</location>
        <topology evidence="1">Multi-pass membrane protein</topology>
    </subcellularLocation>
</comment>
<dbReference type="GO" id="GO:0055085">
    <property type="term" value="P:transmembrane transport"/>
    <property type="evidence" value="ECO:0007669"/>
    <property type="project" value="TreeGrafter"/>
</dbReference>
<feature type="transmembrane region" description="Helical" evidence="6">
    <location>
        <begin position="234"/>
        <end position="262"/>
    </location>
</feature>
<dbReference type="EMBL" id="MFST01000107">
    <property type="protein sequence ID" value="OGI43590.1"/>
    <property type="molecule type" value="Genomic_DNA"/>
</dbReference>
<keyword evidence="4 6" id="KW-1133">Transmembrane helix</keyword>
<feature type="transmembrane region" description="Helical" evidence="6">
    <location>
        <begin position="302"/>
        <end position="330"/>
    </location>
</feature>
<protein>
    <recommendedName>
        <fullName evidence="9">AI-2E family transporter</fullName>
    </recommendedName>
</protein>
<dbReference type="AlphaFoldDB" id="A0A1F6TEN9"/>
<comment type="caution">
    <text evidence="7">The sequence shown here is derived from an EMBL/GenBank/DDBJ whole genome shotgun (WGS) entry which is preliminary data.</text>
</comment>
<proteinExistence type="inferred from homology"/>
<accession>A0A1F6TEN9</accession>
<organism evidence="7 8">
    <name type="scientific">Candidatus Muproteobacteria bacterium RBG_16_65_31</name>
    <dbReference type="NCBI Taxonomy" id="1817759"/>
    <lineage>
        <taxon>Bacteria</taxon>
        <taxon>Pseudomonadati</taxon>
        <taxon>Pseudomonadota</taxon>
        <taxon>Candidatus Muproteobacteria</taxon>
    </lineage>
</organism>
<keyword evidence="3 6" id="KW-0812">Transmembrane</keyword>
<sequence length="351" mass="37744">MADLRPLIGLALLAAAGWLVYLLAPILMPFIVGALLAYVCNPLVTCLAAWRLPRVLAVALVFVVVLAAVAGLLLFLVPVMQRQVTAFVLKIPAYLDWLQQTVFPRVLAATNGRLPADMLAVKQAVVGHWQELGDWLGIVIGSMTQSGLRFLAWLVNLVLIPIVTFYLLLDWDRIPARALSLFPASVQPRIRRLGRETDEVLGSFLRGQLTVMTVLATVYATGLGLVGLDLALPLGLLAGLISFVPYLGFIAGALTAGVAAYLQFHEATALLWVLAVFLAGQVLDGLVLTPRLVGGRIGLHPVAVIFAIMAGGQLFGFLGILLALPAAAAIKVWLRHLHEGYGAPRRQRAPR</sequence>
<feature type="transmembrane region" description="Helical" evidence="6">
    <location>
        <begin position="209"/>
        <end position="228"/>
    </location>
</feature>
<dbReference type="Proteomes" id="UP000179344">
    <property type="component" value="Unassembled WGS sequence"/>
</dbReference>
<feature type="transmembrane region" description="Helical" evidence="6">
    <location>
        <begin position="57"/>
        <end position="80"/>
    </location>
</feature>
<evidence type="ECO:0000313" key="8">
    <source>
        <dbReference type="Proteomes" id="UP000179344"/>
    </source>
</evidence>
<dbReference type="GO" id="GO:0016020">
    <property type="term" value="C:membrane"/>
    <property type="evidence" value="ECO:0007669"/>
    <property type="project" value="UniProtKB-SubCell"/>
</dbReference>
<dbReference type="PANTHER" id="PTHR21716">
    <property type="entry name" value="TRANSMEMBRANE PROTEIN"/>
    <property type="match status" value="1"/>
</dbReference>
<evidence type="ECO:0000256" key="3">
    <source>
        <dbReference type="ARBA" id="ARBA00022692"/>
    </source>
</evidence>
<feature type="transmembrane region" description="Helical" evidence="6">
    <location>
        <begin position="150"/>
        <end position="169"/>
    </location>
</feature>
<evidence type="ECO:0000256" key="1">
    <source>
        <dbReference type="ARBA" id="ARBA00004141"/>
    </source>
</evidence>
<evidence type="ECO:0000256" key="4">
    <source>
        <dbReference type="ARBA" id="ARBA00022989"/>
    </source>
</evidence>
<dbReference type="Pfam" id="PF01594">
    <property type="entry name" value="AI-2E_transport"/>
    <property type="match status" value="1"/>
</dbReference>
<name>A0A1F6TEN9_9PROT</name>
<evidence type="ECO:0008006" key="9">
    <source>
        <dbReference type="Google" id="ProtNLM"/>
    </source>
</evidence>
<feature type="transmembrane region" description="Helical" evidence="6">
    <location>
        <begin position="7"/>
        <end position="24"/>
    </location>
</feature>
<dbReference type="PANTHER" id="PTHR21716:SF64">
    <property type="entry name" value="AI-2 TRANSPORT PROTEIN TQSA"/>
    <property type="match status" value="1"/>
</dbReference>
<feature type="transmembrane region" description="Helical" evidence="6">
    <location>
        <begin position="269"/>
        <end position="290"/>
    </location>
</feature>
<evidence type="ECO:0000256" key="5">
    <source>
        <dbReference type="ARBA" id="ARBA00023136"/>
    </source>
</evidence>
<gene>
    <name evidence="7" type="ORF">A2V92_04905</name>
</gene>